<dbReference type="AlphaFoldDB" id="A0A821PJ72"/>
<dbReference type="EMBL" id="CAJOBZ010000006">
    <property type="protein sequence ID" value="CAF4806090.1"/>
    <property type="molecule type" value="Genomic_DNA"/>
</dbReference>
<evidence type="ECO:0000256" key="2">
    <source>
        <dbReference type="SAM" id="SignalP"/>
    </source>
</evidence>
<reference evidence="3" key="1">
    <citation type="submission" date="2021-02" db="EMBL/GenBank/DDBJ databases">
        <authorList>
            <person name="Steward A R."/>
        </authorList>
    </citation>
    <scope>NUCLEOTIDE SEQUENCE</scope>
</reference>
<dbReference type="OrthoDB" id="7397667at2759"/>
<keyword evidence="4" id="KW-1185">Reference proteome</keyword>
<gene>
    <name evidence="3" type="ORF">PMACD_LOCUS3748</name>
</gene>
<evidence type="ECO:0000313" key="3">
    <source>
        <dbReference type="EMBL" id="CAF4806090.1"/>
    </source>
</evidence>
<sequence length="78" mass="8589">MVGLFVVIAVCRLGAGSSQPPDGVVRGHQAREAVTSHARERYTRIPPRSTSLSSFAQHQDSGMDQQRWQAQLSGRRLT</sequence>
<proteinExistence type="predicted"/>
<organism evidence="3 4">
    <name type="scientific">Pieris macdunnoughi</name>
    <dbReference type="NCBI Taxonomy" id="345717"/>
    <lineage>
        <taxon>Eukaryota</taxon>
        <taxon>Metazoa</taxon>
        <taxon>Ecdysozoa</taxon>
        <taxon>Arthropoda</taxon>
        <taxon>Hexapoda</taxon>
        <taxon>Insecta</taxon>
        <taxon>Pterygota</taxon>
        <taxon>Neoptera</taxon>
        <taxon>Endopterygota</taxon>
        <taxon>Lepidoptera</taxon>
        <taxon>Glossata</taxon>
        <taxon>Ditrysia</taxon>
        <taxon>Papilionoidea</taxon>
        <taxon>Pieridae</taxon>
        <taxon>Pierinae</taxon>
        <taxon>Pieris</taxon>
    </lineage>
</organism>
<name>A0A821PJ72_9NEOP</name>
<accession>A0A821PJ72</accession>
<feature type="signal peptide" evidence="2">
    <location>
        <begin position="1"/>
        <end position="18"/>
    </location>
</feature>
<keyword evidence="2" id="KW-0732">Signal</keyword>
<protein>
    <recommendedName>
        <fullName evidence="5">Secreted protein</fullName>
    </recommendedName>
</protein>
<evidence type="ECO:0008006" key="5">
    <source>
        <dbReference type="Google" id="ProtNLM"/>
    </source>
</evidence>
<evidence type="ECO:0000313" key="4">
    <source>
        <dbReference type="Proteomes" id="UP000663880"/>
    </source>
</evidence>
<comment type="caution">
    <text evidence="3">The sequence shown here is derived from an EMBL/GenBank/DDBJ whole genome shotgun (WGS) entry which is preliminary data.</text>
</comment>
<evidence type="ECO:0000256" key="1">
    <source>
        <dbReference type="SAM" id="MobiDB-lite"/>
    </source>
</evidence>
<feature type="compositionally biased region" description="Polar residues" evidence="1">
    <location>
        <begin position="48"/>
        <end position="72"/>
    </location>
</feature>
<dbReference type="Proteomes" id="UP000663880">
    <property type="component" value="Unassembled WGS sequence"/>
</dbReference>
<feature type="chain" id="PRO_5032393195" description="Secreted protein" evidence="2">
    <location>
        <begin position="19"/>
        <end position="78"/>
    </location>
</feature>
<feature type="region of interest" description="Disordered" evidence="1">
    <location>
        <begin position="34"/>
        <end position="78"/>
    </location>
</feature>